<name>A0AAN8C3W4_9TELE</name>
<keyword evidence="3" id="KW-1185">Reference proteome</keyword>
<proteinExistence type="predicted"/>
<feature type="region of interest" description="Disordered" evidence="1">
    <location>
        <begin position="47"/>
        <end position="69"/>
    </location>
</feature>
<evidence type="ECO:0000256" key="1">
    <source>
        <dbReference type="SAM" id="MobiDB-lite"/>
    </source>
</evidence>
<gene>
    <name evidence="2" type="ORF">CesoFtcFv8_009776</name>
</gene>
<evidence type="ECO:0000313" key="2">
    <source>
        <dbReference type="EMBL" id="KAK5896635.1"/>
    </source>
</evidence>
<sequence>MVRFVKKAVYAMYLALTEAVEYCRLSPNLTAHSLHFTPFVKQATLRASGHRNGSLQRSEASWRGSSQPV</sequence>
<accession>A0AAN8C3W4</accession>
<feature type="compositionally biased region" description="Polar residues" evidence="1">
    <location>
        <begin position="51"/>
        <end position="69"/>
    </location>
</feature>
<dbReference type="Proteomes" id="UP001335648">
    <property type="component" value="Unassembled WGS sequence"/>
</dbReference>
<dbReference type="EMBL" id="JAULUE010002053">
    <property type="protein sequence ID" value="KAK5896635.1"/>
    <property type="molecule type" value="Genomic_DNA"/>
</dbReference>
<comment type="caution">
    <text evidence="2">The sequence shown here is derived from an EMBL/GenBank/DDBJ whole genome shotgun (WGS) entry which is preliminary data.</text>
</comment>
<reference evidence="2 3" key="1">
    <citation type="journal article" date="2023" name="Mol. Biol. Evol.">
        <title>Genomics of Secondarily Temperate Adaptation in the Only Non-Antarctic Icefish.</title>
        <authorList>
            <person name="Rivera-Colon A.G."/>
            <person name="Rayamajhi N."/>
            <person name="Minhas B.F."/>
            <person name="Madrigal G."/>
            <person name="Bilyk K.T."/>
            <person name="Yoon V."/>
            <person name="Hune M."/>
            <person name="Gregory S."/>
            <person name="Cheng C.H.C."/>
            <person name="Catchen J.M."/>
        </authorList>
    </citation>
    <scope>NUCLEOTIDE SEQUENCE [LARGE SCALE GENOMIC DNA]</scope>
    <source>
        <strain evidence="2">JC2023a</strain>
    </source>
</reference>
<evidence type="ECO:0000313" key="3">
    <source>
        <dbReference type="Proteomes" id="UP001335648"/>
    </source>
</evidence>
<protein>
    <submittedName>
        <fullName evidence="2">Uncharacterized protein</fullName>
    </submittedName>
</protein>
<dbReference type="AlphaFoldDB" id="A0AAN8C3W4"/>
<organism evidence="2 3">
    <name type="scientific">Champsocephalus esox</name>
    <name type="common">pike icefish</name>
    <dbReference type="NCBI Taxonomy" id="159716"/>
    <lineage>
        <taxon>Eukaryota</taxon>
        <taxon>Metazoa</taxon>
        <taxon>Chordata</taxon>
        <taxon>Craniata</taxon>
        <taxon>Vertebrata</taxon>
        <taxon>Euteleostomi</taxon>
        <taxon>Actinopterygii</taxon>
        <taxon>Neopterygii</taxon>
        <taxon>Teleostei</taxon>
        <taxon>Neoteleostei</taxon>
        <taxon>Acanthomorphata</taxon>
        <taxon>Eupercaria</taxon>
        <taxon>Perciformes</taxon>
        <taxon>Notothenioidei</taxon>
        <taxon>Channichthyidae</taxon>
        <taxon>Champsocephalus</taxon>
    </lineage>
</organism>